<feature type="region of interest" description="Disordered" evidence="1">
    <location>
        <begin position="25"/>
        <end position="73"/>
    </location>
</feature>
<protein>
    <submittedName>
        <fullName evidence="2">Uncharacterized protein</fullName>
    </submittedName>
</protein>
<sequence length="73" mass="8480">MQRRANSRVPRRYLKSILGLRQLINQEEEETRGEADREMEDAAGRAEEDKDGKTTLLTSMRRATQRLEMDGNT</sequence>
<reference evidence="2" key="1">
    <citation type="journal article" date="2022" name="bioRxiv">
        <title>Sequencing and chromosome-scale assembly of the giantPleurodeles waltlgenome.</title>
        <authorList>
            <person name="Brown T."/>
            <person name="Elewa A."/>
            <person name="Iarovenko S."/>
            <person name="Subramanian E."/>
            <person name="Araus A.J."/>
            <person name="Petzold A."/>
            <person name="Susuki M."/>
            <person name="Suzuki K.-i.T."/>
            <person name="Hayashi T."/>
            <person name="Toyoda A."/>
            <person name="Oliveira C."/>
            <person name="Osipova E."/>
            <person name="Leigh N.D."/>
            <person name="Simon A."/>
            <person name="Yun M.H."/>
        </authorList>
    </citation>
    <scope>NUCLEOTIDE SEQUENCE</scope>
    <source>
        <strain evidence="2">20211129_DDA</strain>
        <tissue evidence="2">Liver</tissue>
    </source>
</reference>
<feature type="compositionally biased region" description="Basic and acidic residues" evidence="1">
    <location>
        <begin position="32"/>
        <end position="53"/>
    </location>
</feature>
<accession>A0AAV7TFG6</accession>
<keyword evidence="3" id="KW-1185">Reference proteome</keyword>
<evidence type="ECO:0000313" key="3">
    <source>
        <dbReference type="Proteomes" id="UP001066276"/>
    </source>
</evidence>
<evidence type="ECO:0000256" key="1">
    <source>
        <dbReference type="SAM" id="MobiDB-lite"/>
    </source>
</evidence>
<evidence type="ECO:0000313" key="2">
    <source>
        <dbReference type="EMBL" id="KAJ1175138.1"/>
    </source>
</evidence>
<proteinExistence type="predicted"/>
<organism evidence="2 3">
    <name type="scientific">Pleurodeles waltl</name>
    <name type="common">Iberian ribbed newt</name>
    <dbReference type="NCBI Taxonomy" id="8319"/>
    <lineage>
        <taxon>Eukaryota</taxon>
        <taxon>Metazoa</taxon>
        <taxon>Chordata</taxon>
        <taxon>Craniata</taxon>
        <taxon>Vertebrata</taxon>
        <taxon>Euteleostomi</taxon>
        <taxon>Amphibia</taxon>
        <taxon>Batrachia</taxon>
        <taxon>Caudata</taxon>
        <taxon>Salamandroidea</taxon>
        <taxon>Salamandridae</taxon>
        <taxon>Pleurodelinae</taxon>
        <taxon>Pleurodeles</taxon>
    </lineage>
</organism>
<gene>
    <name evidence="2" type="ORF">NDU88_000429</name>
</gene>
<dbReference type="AlphaFoldDB" id="A0AAV7TFG6"/>
<comment type="caution">
    <text evidence="2">The sequence shown here is derived from an EMBL/GenBank/DDBJ whole genome shotgun (WGS) entry which is preliminary data.</text>
</comment>
<dbReference type="EMBL" id="JANPWB010000006">
    <property type="protein sequence ID" value="KAJ1175138.1"/>
    <property type="molecule type" value="Genomic_DNA"/>
</dbReference>
<name>A0AAV7TFG6_PLEWA</name>
<dbReference type="Proteomes" id="UP001066276">
    <property type="component" value="Chromosome 3_2"/>
</dbReference>